<dbReference type="SMART" id="SM00883">
    <property type="entry name" value="Cpn10"/>
    <property type="match status" value="1"/>
</dbReference>
<dbReference type="InterPro" id="IPR037124">
    <property type="entry name" value="Chaperonin_GroES_sf"/>
</dbReference>
<dbReference type="CDD" id="cd00320">
    <property type="entry name" value="cpn10"/>
    <property type="match status" value="1"/>
</dbReference>
<dbReference type="Pfam" id="PF00166">
    <property type="entry name" value="Cpn10"/>
    <property type="match status" value="1"/>
</dbReference>
<accession>X0YVX4</accession>
<dbReference type="GO" id="GO:0005524">
    <property type="term" value="F:ATP binding"/>
    <property type="evidence" value="ECO:0007669"/>
    <property type="project" value="InterPro"/>
</dbReference>
<organism evidence="2">
    <name type="scientific">marine sediment metagenome</name>
    <dbReference type="NCBI Taxonomy" id="412755"/>
    <lineage>
        <taxon>unclassified sequences</taxon>
        <taxon>metagenomes</taxon>
        <taxon>ecological metagenomes</taxon>
    </lineage>
</organism>
<protein>
    <recommendedName>
        <fullName evidence="3">10 kDa chaperonin</fullName>
    </recommendedName>
</protein>
<dbReference type="SUPFAM" id="SSF50129">
    <property type="entry name" value="GroES-like"/>
    <property type="match status" value="1"/>
</dbReference>
<comment type="caution">
    <text evidence="2">The sequence shown here is derived from an EMBL/GenBank/DDBJ whole genome shotgun (WGS) entry which is preliminary data.</text>
</comment>
<keyword evidence="1" id="KW-0143">Chaperone</keyword>
<reference evidence="2" key="1">
    <citation type="journal article" date="2014" name="Front. Microbiol.">
        <title>High frequency of phylogenetically diverse reductive dehalogenase-homologous genes in deep subseafloor sedimentary metagenomes.</title>
        <authorList>
            <person name="Kawai M."/>
            <person name="Futagami T."/>
            <person name="Toyoda A."/>
            <person name="Takaki Y."/>
            <person name="Nishi S."/>
            <person name="Hori S."/>
            <person name="Arai W."/>
            <person name="Tsubouchi T."/>
            <person name="Morono Y."/>
            <person name="Uchiyama I."/>
            <person name="Ito T."/>
            <person name="Fujiyama A."/>
            <person name="Inagaki F."/>
            <person name="Takami H."/>
        </authorList>
    </citation>
    <scope>NUCLEOTIDE SEQUENCE</scope>
    <source>
        <strain evidence="2">Expedition CK06-06</strain>
    </source>
</reference>
<evidence type="ECO:0000256" key="1">
    <source>
        <dbReference type="ARBA" id="ARBA00023186"/>
    </source>
</evidence>
<dbReference type="Gene3D" id="2.30.33.40">
    <property type="entry name" value="GroES chaperonin"/>
    <property type="match status" value="1"/>
</dbReference>
<dbReference type="EMBL" id="BART01001035">
    <property type="protein sequence ID" value="GAG60919.1"/>
    <property type="molecule type" value="Genomic_DNA"/>
</dbReference>
<dbReference type="AlphaFoldDB" id="X0YVX4"/>
<gene>
    <name evidence="2" type="ORF">S01H4_04010</name>
</gene>
<dbReference type="InterPro" id="IPR020818">
    <property type="entry name" value="Chaperonin_GroES"/>
</dbReference>
<dbReference type="GO" id="GO:0044183">
    <property type="term" value="F:protein folding chaperone"/>
    <property type="evidence" value="ECO:0007669"/>
    <property type="project" value="InterPro"/>
</dbReference>
<dbReference type="InterPro" id="IPR011032">
    <property type="entry name" value="GroES-like_sf"/>
</dbReference>
<proteinExistence type="predicted"/>
<sequence>MKAVGRNILIKPFKKGTEKTKGGLLLSEGQRADVRYHKGKVLSTGDQVCGINTDDEIFFDKSSYHRIDIDNENYCIVKDTDVVIVL</sequence>
<evidence type="ECO:0000313" key="2">
    <source>
        <dbReference type="EMBL" id="GAG60919.1"/>
    </source>
</evidence>
<name>X0YVX4_9ZZZZ</name>
<evidence type="ECO:0008006" key="3">
    <source>
        <dbReference type="Google" id="ProtNLM"/>
    </source>
</evidence>